<name>A0A552AAT7_MICAE</name>
<sequence>MTKLILNSSFKRAFKLIIKRRPDLKTKIEAKLRLLAEDPYNPILRTHKLKGKLSGAWACSVEYDCRIVFCFEQNQETLEEEINLIAKYRTKNVRTGEKEKS</sequence>
<dbReference type="EMBL" id="SFBR01000181">
    <property type="protein sequence ID" value="TRT82531.1"/>
    <property type="molecule type" value="Genomic_DNA"/>
</dbReference>
<dbReference type="NCBIfam" id="TIGR02385">
    <property type="entry name" value="RelE_StbE"/>
    <property type="match status" value="1"/>
</dbReference>
<gene>
    <name evidence="2" type="ORF">EWV63_19255</name>
</gene>
<accession>A0A552AAT7</accession>
<proteinExistence type="predicted"/>
<evidence type="ECO:0000313" key="3">
    <source>
        <dbReference type="Proteomes" id="UP000316280"/>
    </source>
</evidence>
<dbReference type="Gene3D" id="3.30.2310.20">
    <property type="entry name" value="RelE-like"/>
    <property type="match status" value="1"/>
</dbReference>
<dbReference type="SUPFAM" id="SSF143011">
    <property type="entry name" value="RelE-like"/>
    <property type="match status" value="1"/>
</dbReference>
<dbReference type="InterPro" id="IPR035093">
    <property type="entry name" value="RelE/ParE_toxin_dom_sf"/>
</dbReference>
<reference evidence="2 3" key="1">
    <citation type="submission" date="2019-01" db="EMBL/GenBank/DDBJ databases">
        <title>Coherence of Microcystis species and biogeography revealed through population genomics.</title>
        <authorList>
            <person name="Perez-Carrascal O.M."/>
            <person name="Terrat Y."/>
            <person name="Giani A."/>
            <person name="Fortin N."/>
            <person name="Tromas N."/>
            <person name="Shapiro B.J."/>
        </authorList>
    </citation>
    <scope>NUCLEOTIDE SEQUENCE [LARGE SCALE GENOMIC DNA]</scope>
    <source>
        <strain evidence="2">Ma_OC_H_19870700_S124</strain>
    </source>
</reference>
<dbReference type="Proteomes" id="UP000316280">
    <property type="component" value="Unassembled WGS sequence"/>
</dbReference>
<evidence type="ECO:0000256" key="1">
    <source>
        <dbReference type="ARBA" id="ARBA00022649"/>
    </source>
</evidence>
<comment type="caution">
    <text evidence="2">The sequence shown here is derived from an EMBL/GenBank/DDBJ whole genome shotgun (WGS) entry which is preliminary data.</text>
</comment>
<dbReference type="InterPro" id="IPR007712">
    <property type="entry name" value="RelE/ParE_toxin"/>
</dbReference>
<keyword evidence="1" id="KW-1277">Toxin-antitoxin system</keyword>
<dbReference type="AlphaFoldDB" id="A0A552AAT7"/>
<protein>
    <submittedName>
        <fullName evidence="2">Type II toxin-antitoxin system mRNA interferase toxin, RelE/StbE family</fullName>
    </submittedName>
</protein>
<organism evidence="2 3">
    <name type="scientific">Microcystis aeruginosa Ma_OC_H_19870700_S124</name>
    <dbReference type="NCBI Taxonomy" id="2486262"/>
    <lineage>
        <taxon>Bacteria</taxon>
        <taxon>Bacillati</taxon>
        <taxon>Cyanobacteriota</taxon>
        <taxon>Cyanophyceae</taxon>
        <taxon>Oscillatoriophycideae</taxon>
        <taxon>Chroococcales</taxon>
        <taxon>Microcystaceae</taxon>
        <taxon>Microcystis</taxon>
    </lineage>
</organism>
<evidence type="ECO:0000313" key="2">
    <source>
        <dbReference type="EMBL" id="TRT82531.1"/>
    </source>
</evidence>